<dbReference type="EMBL" id="BSXT01005508">
    <property type="protein sequence ID" value="GMF60718.1"/>
    <property type="molecule type" value="Genomic_DNA"/>
</dbReference>
<comment type="domain">
    <text evidence="5">The RxLR-dEER motif acts to carry the protein into the host cell cytoplasm through binding to cell surface phosphatidylinositol-3-phosphate.</text>
</comment>
<accession>A0A9W6Y9U7</accession>
<reference evidence="6" key="1">
    <citation type="submission" date="2023-04" db="EMBL/GenBank/DDBJ databases">
        <title>Phytophthora fragariaefolia NBRC 109709.</title>
        <authorList>
            <person name="Ichikawa N."/>
            <person name="Sato H."/>
            <person name="Tonouchi N."/>
        </authorList>
    </citation>
    <scope>NUCLEOTIDE SEQUENCE</scope>
    <source>
        <strain evidence="6">NBRC 109709</strain>
    </source>
</reference>
<comment type="caution">
    <text evidence="6">The sequence shown here is derived from an EMBL/GenBank/DDBJ whole genome shotgun (WGS) entry which is preliminary data.</text>
</comment>
<gene>
    <name evidence="6" type="ORF">Pfra01_002637000</name>
</gene>
<evidence type="ECO:0000256" key="3">
    <source>
        <dbReference type="ARBA" id="ARBA00022525"/>
    </source>
</evidence>
<dbReference type="AlphaFoldDB" id="A0A9W6Y9U7"/>
<comment type="similarity">
    <text evidence="2 5">Belongs to the RxLR effector family.</text>
</comment>
<sequence>MRVHFVLWVATAVCLASSGAASIAIHAPSANTISKARTSYQRNLRSYSMNVLESEGEERKVVNAKVLDDVVVRVQAPQPDYINVDDILRAFPSREQVTQRAARYFESHNGVLDGWLYKTVLDELLVAGIQGKRNVFTQWVQDGVTVRKLTSALNANPYTTEEYKNVVRIFELFVRSQRSVA</sequence>
<dbReference type="InterPro" id="IPR031825">
    <property type="entry name" value="RXLR"/>
</dbReference>
<dbReference type="OrthoDB" id="129917at2759"/>
<evidence type="ECO:0000256" key="1">
    <source>
        <dbReference type="ARBA" id="ARBA00004613"/>
    </source>
</evidence>
<proteinExistence type="inferred from homology"/>
<keyword evidence="3 5" id="KW-0964">Secreted</keyword>
<comment type="subcellular location">
    <subcellularLocation>
        <location evidence="1 5">Secreted</location>
    </subcellularLocation>
</comment>
<keyword evidence="7" id="KW-1185">Reference proteome</keyword>
<evidence type="ECO:0000256" key="5">
    <source>
        <dbReference type="RuleBase" id="RU367124"/>
    </source>
</evidence>
<evidence type="ECO:0000256" key="2">
    <source>
        <dbReference type="ARBA" id="ARBA00010400"/>
    </source>
</evidence>
<feature type="chain" id="PRO_5041011826" description="RxLR effector protein" evidence="5">
    <location>
        <begin position="22"/>
        <end position="181"/>
    </location>
</feature>
<dbReference type="Proteomes" id="UP001165121">
    <property type="component" value="Unassembled WGS sequence"/>
</dbReference>
<feature type="signal peptide" evidence="5">
    <location>
        <begin position="1"/>
        <end position="21"/>
    </location>
</feature>
<organism evidence="6 7">
    <name type="scientific">Phytophthora fragariaefolia</name>
    <dbReference type="NCBI Taxonomy" id="1490495"/>
    <lineage>
        <taxon>Eukaryota</taxon>
        <taxon>Sar</taxon>
        <taxon>Stramenopiles</taxon>
        <taxon>Oomycota</taxon>
        <taxon>Peronosporomycetes</taxon>
        <taxon>Peronosporales</taxon>
        <taxon>Peronosporaceae</taxon>
        <taxon>Phytophthora</taxon>
    </lineage>
</organism>
<dbReference type="GO" id="GO:0005576">
    <property type="term" value="C:extracellular region"/>
    <property type="evidence" value="ECO:0007669"/>
    <property type="project" value="UniProtKB-SubCell"/>
</dbReference>
<dbReference type="Pfam" id="PF16810">
    <property type="entry name" value="RXLR"/>
    <property type="match status" value="1"/>
</dbReference>
<name>A0A9W6Y9U7_9STRA</name>
<evidence type="ECO:0000313" key="6">
    <source>
        <dbReference type="EMBL" id="GMF60718.1"/>
    </source>
</evidence>
<protein>
    <recommendedName>
        <fullName evidence="5">RxLR effector protein</fullName>
    </recommendedName>
</protein>
<evidence type="ECO:0000313" key="7">
    <source>
        <dbReference type="Proteomes" id="UP001165121"/>
    </source>
</evidence>
<comment type="function">
    <text evidence="5">Effector that suppresses plant defense responses during pathogen infection.</text>
</comment>
<keyword evidence="4 5" id="KW-0732">Signal</keyword>
<evidence type="ECO:0000256" key="4">
    <source>
        <dbReference type="ARBA" id="ARBA00022729"/>
    </source>
</evidence>